<comment type="caution">
    <text evidence="9">The sequence shown here is derived from an EMBL/GenBank/DDBJ whole genome shotgun (WGS) entry which is preliminary data.</text>
</comment>
<keyword evidence="10" id="KW-1185">Reference proteome</keyword>
<dbReference type="InterPro" id="IPR003594">
    <property type="entry name" value="HATPase_dom"/>
</dbReference>
<dbReference type="InterPro" id="IPR005467">
    <property type="entry name" value="His_kinase_dom"/>
</dbReference>
<dbReference type="Gene3D" id="3.30.450.20">
    <property type="entry name" value="PAS domain"/>
    <property type="match status" value="1"/>
</dbReference>
<keyword evidence="4 9" id="KW-0808">Transferase</keyword>
<evidence type="ECO:0000313" key="10">
    <source>
        <dbReference type="Proteomes" id="UP001595685"/>
    </source>
</evidence>
<evidence type="ECO:0000256" key="5">
    <source>
        <dbReference type="ARBA" id="ARBA00022741"/>
    </source>
</evidence>
<dbReference type="SMART" id="SM00911">
    <property type="entry name" value="HWE_HK"/>
    <property type="match status" value="1"/>
</dbReference>
<keyword evidence="6 9" id="KW-0418">Kinase</keyword>
<organism evidence="9 10">
    <name type="scientific">Aquipuribacter hungaricus</name>
    <dbReference type="NCBI Taxonomy" id="545624"/>
    <lineage>
        <taxon>Bacteria</taxon>
        <taxon>Bacillati</taxon>
        <taxon>Actinomycetota</taxon>
        <taxon>Actinomycetes</taxon>
        <taxon>Micrococcales</taxon>
        <taxon>Intrasporangiaceae</taxon>
        <taxon>Aquipuribacter</taxon>
    </lineage>
</organism>
<dbReference type="InterPro" id="IPR035965">
    <property type="entry name" value="PAS-like_dom_sf"/>
</dbReference>
<dbReference type="Gene3D" id="3.30.565.10">
    <property type="entry name" value="Histidine kinase-like ATPase, C-terminal domain"/>
    <property type="match status" value="1"/>
</dbReference>
<dbReference type="InterPro" id="IPR038424">
    <property type="entry name" value="H_kinase_PdtaS_GAF_sf"/>
</dbReference>
<evidence type="ECO:0000256" key="6">
    <source>
        <dbReference type="ARBA" id="ARBA00022777"/>
    </source>
</evidence>
<dbReference type="InterPro" id="IPR011495">
    <property type="entry name" value="Sig_transdc_His_kin_sub2_dim/P"/>
</dbReference>
<dbReference type="Pfam" id="PF02518">
    <property type="entry name" value="HATPase_c"/>
    <property type="match status" value="1"/>
</dbReference>
<dbReference type="SUPFAM" id="SSF55785">
    <property type="entry name" value="PYP-like sensor domain (PAS domain)"/>
    <property type="match status" value="1"/>
</dbReference>
<dbReference type="Pfam" id="PF12282">
    <property type="entry name" value="GAF_PdtaS"/>
    <property type="match status" value="1"/>
</dbReference>
<evidence type="ECO:0000256" key="3">
    <source>
        <dbReference type="ARBA" id="ARBA00022553"/>
    </source>
</evidence>
<dbReference type="GO" id="GO:0004673">
    <property type="term" value="F:protein histidine kinase activity"/>
    <property type="evidence" value="ECO:0007669"/>
    <property type="project" value="UniProtKB-EC"/>
</dbReference>
<dbReference type="EC" id="2.7.13.3" evidence="2"/>
<dbReference type="InterPro" id="IPR022066">
    <property type="entry name" value="PdtaS_GAF"/>
</dbReference>
<evidence type="ECO:0000259" key="8">
    <source>
        <dbReference type="PROSITE" id="PS50109"/>
    </source>
</evidence>
<dbReference type="Proteomes" id="UP001595685">
    <property type="component" value="Unassembled WGS sequence"/>
</dbReference>
<dbReference type="PANTHER" id="PTHR41523:SF8">
    <property type="entry name" value="ETHYLENE RESPONSE SENSOR PROTEIN"/>
    <property type="match status" value="1"/>
</dbReference>
<dbReference type="PANTHER" id="PTHR41523">
    <property type="entry name" value="TWO-COMPONENT SYSTEM SENSOR PROTEIN"/>
    <property type="match status" value="1"/>
</dbReference>
<feature type="domain" description="Histidine kinase" evidence="8">
    <location>
        <begin position="307"/>
        <end position="501"/>
    </location>
</feature>
<protein>
    <recommendedName>
        <fullName evidence="2">histidine kinase</fullName>
        <ecNumber evidence="2">2.7.13.3</ecNumber>
    </recommendedName>
</protein>
<evidence type="ECO:0000313" key="9">
    <source>
        <dbReference type="EMBL" id="MFC3689177.1"/>
    </source>
</evidence>
<dbReference type="RefSeq" id="WP_340288329.1">
    <property type="nucleotide sequence ID" value="NZ_JBBEOI010000002.1"/>
</dbReference>
<dbReference type="InterPro" id="IPR013656">
    <property type="entry name" value="PAS_4"/>
</dbReference>
<dbReference type="EMBL" id="JBHRWW010000008">
    <property type="protein sequence ID" value="MFC3689177.1"/>
    <property type="molecule type" value="Genomic_DNA"/>
</dbReference>
<gene>
    <name evidence="9" type="ORF">ACFOLH_12560</name>
</gene>
<keyword evidence="7" id="KW-0067">ATP-binding</keyword>
<evidence type="ECO:0000256" key="1">
    <source>
        <dbReference type="ARBA" id="ARBA00000085"/>
    </source>
</evidence>
<dbReference type="PROSITE" id="PS50109">
    <property type="entry name" value="HIS_KIN"/>
    <property type="match status" value="1"/>
</dbReference>
<keyword evidence="5" id="KW-0547">Nucleotide-binding</keyword>
<dbReference type="InterPro" id="IPR011102">
    <property type="entry name" value="Sig_transdc_His_kinase_HWE"/>
</dbReference>
<evidence type="ECO:0000256" key="7">
    <source>
        <dbReference type="ARBA" id="ARBA00022840"/>
    </source>
</evidence>
<evidence type="ECO:0000256" key="4">
    <source>
        <dbReference type="ARBA" id="ARBA00022679"/>
    </source>
</evidence>
<dbReference type="SUPFAM" id="SSF55874">
    <property type="entry name" value="ATPase domain of HSP90 chaperone/DNA topoisomerase II/histidine kinase"/>
    <property type="match status" value="1"/>
</dbReference>
<dbReference type="Gene3D" id="3.30.450.280">
    <property type="entry name" value="GAF domain"/>
    <property type="match status" value="1"/>
</dbReference>
<sequence length="501" mass="54174">MTTITDIVRRHADVAEPDVEWLRTLVGDWQLVSDLCFADLVLWVRDRSGGWSAVAHARPSTWATVYYDDVVGSVARPGLTQRLDCAAQGTAVPVDVPLAEDGQPLDDADQQWQVDLFPVRRRDKAGLTDVIGVVVRSTDPSSTRTPGRLELVYRESGSHLLGMLAEGSYPYGSTPTGPRRGAPRVGDGLLRMDADGVVTYASPNAVSAFRRVGVVTVSGRSLAEVVTASLQERDPVDEALPLVVMGRAPWRCDLEMRGSVLSLRAVPLMRGSGAVPERVGALVLVRDVTEVRRSERALMTKEATIREIHHRVKNNLQTVSALLRLQARRTSSDEARSELQEAGRRIAAIAGVYDTLAHEIDESVPFDSVVDTGLRNALDLATADGRVRLVREGSFGRVQAADATPLVLVLNELVSNAAEHGFPAGAVEGTTRGTITVNAQREGSRLVVHVDDDGQGMDGHHTHGLGTRIVDNLVRTELNGSFVRGTRPEGGTRATIEVVLR</sequence>
<reference evidence="10" key="1">
    <citation type="journal article" date="2019" name="Int. J. Syst. Evol. Microbiol.">
        <title>The Global Catalogue of Microorganisms (GCM) 10K type strain sequencing project: providing services to taxonomists for standard genome sequencing and annotation.</title>
        <authorList>
            <consortium name="The Broad Institute Genomics Platform"/>
            <consortium name="The Broad Institute Genome Sequencing Center for Infectious Disease"/>
            <person name="Wu L."/>
            <person name="Ma J."/>
        </authorList>
    </citation>
    <scope>NUCLEOTIDE SEQUENCE [LARGE SCALE GENOMIC DNA]</scope>
    <source>
        <strain evidence="10">NCAIM B.02333</strain>
    </source>
</reference>
<dbReference type="Pfam" id="PF07568">
    <property type="entry name" value="HisKA_2"/>
    <property type="match status" value="1"/>
</dbReference>
<dbReference type="InterPro" id="IPR036890">
    <property type="entry name" value="HATPase_C_sf"/>
</dbReference>
<keyword evidence="3" id="KW-0597">Phosphoprotein</keyword>
<accession>A0ABV7WIC5</accession>
<comment type="catalytic activity">
    <reaction evidence="1">
        <text>ATP + protein L-histidine = ADP + protein N-phospho-L-histidine.</text>
        <dbReference type="EC" id="2.7.13.3"/>
    </reaction>
</comment>
<name>A0ABV7WIC5_9MICO</name>
<evidence type="ECO:0000256" key="2">
    <source>
        <dbReference type="ARBA" id="ARBA00012438"/>
    </source>
</evidence>
<dbReference type="Pfam" id="PF08448">
    <property type="entry name" value="PAS_4"/>
    <property type="match status" value="1"/>
</dbReference>
<proteinExistence type="predicted"/>